<evidence type="ECO:0000256" key="5">
    <source>
        <dbReference type="ARBA" id="ARBA00022884"/>
    </source>
</evidence>
<dbReference type="InterPro" id="IPR029123">
    <property type="entry name" value="RBM39_linker"/>
</dbReference>
<comment type="similarity">
    <text evidence="1">Belongs to the HTATSF1 family.</text>
</comment>
<feature type="compositionally biased region" description="Low complexity" evidence="8">
    <location>
        <begin position="136"/>
        <end position="157"/>
    </location>
</feature>
<evidence type="ECO:0000256" key="1">
    <source>
        <dbReference type="ARBA" id="ARBA00007747"/>
    </source>
</evidence>
<feature type="region of interest" description="Disordered" evidence="8">
    <location>
        <begin position="1"/>
        <end position="157"/>
    </location>
</feature>
<dbReference type="AlphaFoldDB" id="A0A2H5Q6I2"/>
<dbReference type="PROSITE" id="PS50102">
    <property type="entry name" value="RRM"/>
    <property type="match status" value="2"/>
</dbReference>
<evidence type="ECO:0000256" key="7">
    <source>
        <dbReference type="PROSITE-ProRule" id="PRU00176"/>
    </source>
</evidence>
<sequence>MEFDESWRKRWEEQGSEARTTIRRRKKKAKREGEERAEYRKREDSEEEEEDGEVEGAEEVRGETRHEENGRAAPGGDRDRDGTGPGRERETERDRERSGERREKEKERGGREETGRKRGREKGMGRGGAAAGLGGAAASPGGVAVGPEGRGRVNGNGNWNWNWNRERERELKERERDLEMRESRRYKEKKEVVEPEADPERDQRTVFAYQMPLKATERDVYEFFSKAGKVRDVRLIMDRNSRRSKGVGYIEFYDVMSVPMAIALSGQLLLGQPVMVKPSEAEKNLVQSNTSAGGTATGPYGAIDRKLYVGNLHFNMTETQLRKLFEPFGPVELVQLPLDTETGQCKGFGFVQFAQLEHAKAAQSALNGKLEIVGRTLKVSSVTDHVGTQDTAAKSADFDDDDGGGLALNAQSRALLMQKLDRTGIATSIAGSLGVAPAVNGSAVNQQAISLPVVGQPAVPVPAVTAPVIPNMAAEFIGSPSECLLLKNMFDPAMETDPDFDLEIQGDVEEECSKYGRVKHIHVDKRSAGFVYLRFESTEAAASAQRAMHMRWFARRLISAIFMKPEDYEAKFKS</sequence>
<keyword evidence="4" id="KW-0677">Repeat</keyword>
<protein>
    <recommendedName>
        <fullName evidence="9">RRM domain-containing protein</fullName>
    </recommendedName>
</protein>
<feature type="compositionally biased region" description="Basic residues" evidence="8">
    <location>
        <begin position="21"/>
        <end position="30"/>
    </location>
</feature>
<evidence type="ECO:0000256" key="6">
    <source>
        <dbReference type="ARBA" id="ARBA00023187"/>
    </source>
</evidence>
<feature type="compositionally biased region" description="Gly residues" evidence="8">
    <location>
        <begin position="125"/>
        <end position="135"/>
    </location>
</feature>
<dbReference type="InterPro" id="IPR012677">
    <property type="entry name" value="Nucleotide-bd_a/b_plait_sf"/>
</dbReference>
<dbReference type="Pfam" id="PF15519">
    <property type="entry name" value="RBM39linker"/>
    <property type="match status" value="1"/>
</dbReference>
<dbReference type="FunFam" id="3.30.70.330:FF:000105">
    <property type="entry name" value="HIV Tat-specific factor 1 homolog"/>
    <property type="match status" value="1"/>
</dbReference>
<name>A0A2H5Q6I2_CITUN</name>
<dbReference type="SUPFAM" id="SSF54928">
    <property type="entry name" value="RNA-binding domain, RBD"/>
    <property type="match status" value="3"/>
</dbReference>
<feature type="domain" description="RRM" evidence="9">
    <location>
        <begin position="204"/>
        <end position="281"/>
    </location>
</feature>
<gene>
    <name evidence="10" type="ORF">CUMW_200540</name>
</gene>
<evidence type="ECO:0000256" key="3">
    <source>
        <dbReference type="ARBA" id="ARBA00022664"/>
    </source>
</evidence>
<evidence type="ECO:0000259" key="9">
    <source>
        <dbReference type="PROSITE" id="PS50102"/>
    </source>
</evidence>
<organism evidence="10 11">
    <name type="scientific">Citrus unshiu</name>
    <name type="common">Satsuma mandarin</name>
    <name type="synonym">Citrus nobilis var. unshiu</name>
    <dbReference type="NCBI Taxonomy" id="55188"/>
    <lineage>
        <taxon>Eukaryota</taxon>
        <taxon>Viridiplantae</taxon>
        <taxon>Streptophyta</taxon>
        <taxon>Embryophyta</taxon>
        <taxon>Tracheophyta</taxon>
        <taxon>Spermatophyta</taxon>
        <taxon>Magnoliopsida</taxon>
        <taxon>eudicotyledons</taxon>
        <taxon>Gunneridae</taxon>
        <taxon>Pentapetalae</taxon>
        <taxon>rosids</taxon>
        <taxon>malvids</taxon>
        <taxon>Sapindales</taxon>
        <taxon>Rutaceae</taxon>
        <taxon>Aurantioideae</taxon>
        <taxon>Citrus</taxon>
    </lineage>
</organism>
<evidence type="ECO:0000256" key="2">
    <source>
        <dbReference type="ARBA" id="ARBA00022553"/>
    </source>
</evidence>
<accession>A0A2H5Q6I2</accession>
<evidence type="ECO:0000313" key="10">
    <source>
        <dbReference type="EMBL" id="GAY60257.1"/>
    </source>
</evidence>
<dbReference type="Pfam" id="PF00076">
    <property type="entry name" value="RRM_1"/>
    <property type="match status" value="3"/>
</dbReference>
<evidence type="ECO:0000256" key="8">
    <source>
        <dbReference type="SAM" id="MobiDB-lite"/>
    </source>
</evidence>
<dbReference type="InterPro" id="IPR000504">
    <property type="entry name" value="RRM_dom"/>
</dbReference>
<dbReference type="GO" id="GO:0000398">
    <property type="term" value="P:mRNA splicing, via spliceosome"/>
    <property type="evidence" value="ECO:0007669"/>
    <property type="project" value="UniProtKB-ARBA"/>
</dbReference>
<comment type="caution">
    <text evidence="10">The sequence shown here is derived from an EMBL/GenBank/DDBJ whole genome shotgun (WGS) entry which is preliminary data.</text>
</comment>
<dbReference type="Gene3D" id="3.30.70.330">
    <property type="match status" value="3"/>
</dbReference>
<dbReference type="NCBIfam" id="TIGR01622">
    <property type="entry name" value="SF-CC1"/>
    <property type="match status" value="1"/>
</dbReference>
<keyword evidence="3" id="KW-0507">mRNA processing</keyword>
<dbReference type="CDD" id="cd12284">
    <property type="entry name" value="RRM2_RBM23_RBM39"/>
    <property type="match status" value="1"/>
</dbReference>
<reference evidence="10 11" key="1">
    <citation type="journal article" date="2017" name="Front. Genet.">
        <title>Draft sequencing of the heterozygous diploid genome of Satsuma (Citrus unshiu Marc.) using a hybrid assembly approach.</title>
        <authorList>
            <person name="Shimizu T."/>
            <person name="Tanizawa Y."/>
            <person name="Mochizuki T."/>
            <person name="Nagasaki H."/>
            <person name="Yoshioka T."/>
            <person name="Toyoda A."/>
            <person name="Fujiyama A."/>
            <person name="Kaminuma E."/>
            <person name="Nakamura Y."/>
        </authorList>
    </citation>
    <scope>NUCLEOTIDE SEQUENCE [LARGE SCALE GENOMIC DNA]</scope>
    <source>
        <strain evidence="11">cv. Miyagawa wase</strain>
    </source>
</reference>
<dbReference type="InterPro" id="IPR035979">
    <property type="entry name" value="RBD_domain_sf"/>
</dbReference>
<dbReference type="PANTHER" id="PTHR48036">
    <property type="entry name" value="SPLICING FACTOR (PAD-1), PUTATIVE (AFU_ORTHOLOGUE AFUA_1G15810)-RELATED"/>
    <property type="match status" value="1"/>
</dbReference>
<dbReference type="GO" id="GO:0005684">
    <property type="term" value="C:U2-type spliceosomal complex"/>
    <property type="evidence" value="ECO:0007669"/>
    <property type="project" value="UniProtKB-ARBA"/>
</dbReference>
<feature type="domain" description="RRM" evidence="9">
    <location>
        <begin position="305"/>
        <end position="384"/>
    </location>
</feature>
<keyword evidence="11" id="KW-1185">Reference proteome</keyword>
<dbReference type="CDD" id="cd12285">
    <property type="entry name" value="RRM3_RBM39_like"/>
    <property type="match status" value="1"/>
</dbReference>
<feature type="compositionally biased region" description="Basic and acidic residues" evidence="8">
    <location>
        <begin position="58"/>
        <end position="124"/>
    </location>
</feature>
<keyword evidence="5 7" id="KW-0694">RNA-binding</keyword>
<dbReference type="EMBL" id="BDQV01000230">
    <property type="protein sequence ID" value="GAY60257.1"/>
    <property type="molecule type" value="Genomic_DNA"/>
</dbReference>
<dbReference type="CDD" id="cd12283">
    <property type="entry name" value="RRM1_RBM39_like"/>
    <property type="match status" value="1"/>
</dbReference>
<keyword evidence="2" id="KW-0597">Phosphoprotein</keyword>
<dbReference type="FunFam" id="3.30.70.330:FF:000326">
    <property type="entry name" value="RNA-binding protein 39 isoform X1"/>
    <property type="match status" value="1"/>
</dbReference>
<feature type="compositionally biased region" description="Basic and acidic residues" evidence="8">
    <location>
        <begin position="31"/>
        <end position="44"/>
    </location>
</feature>
<dbReference type="GO" id="GO:0003723">
    <property type="term" value="F:RNA binding"/>
    <property type="evidence" value="ECO:0007669"/>
    <property type="project" value="UniProtKB-UniRule"/>
</dbReference>
<dbReference type="Proteomes" id="UP000236630">
    <property type="component" value="Unassembled WGS sequence"/>
</dbReference>
<keyword evidence="6" id="KW-0508">mRNA splicing</keyword>
<evidence type="ECO:0000313" key="11">
    <source>
        <dbReference type="Proteomes" id="UP000236630"/>
    </source>
</evidence>
<proteinExistence type="inferred from homology"/>
<dbReference type="InterPro" id="IPR006509">
    <property type="entry name" value="RBM39_SF"/>
</dbReference>
<feature type="compositionally biased region" description="Basic and acidic residues" evidence="8">
    <location>
        <begin position="1"/>
        <end position="13"/>
    </location>
</feature>
<dbReference type="SMART" id="SM00360">
    <property type="entry name" value="RRM"/>
    <property type="match status" value="3"/>
</dbReference>
<evidence type="ECO:0000256" key="4">
    <source>
        <dbReference type="ARBA" id="ARBA00022737"/>
    </source>
</evidence>
<feature type="compositionally biased region" description="Acidic residues" evidence="8">
    <location>
        <begin position="45"/>
        <end position="57"/>
    </location>
</feature>